<accession>A0AC61RVV5</accession>
<dbReference type="Proteomes" id="UP000304953">
    <property type="component" value="Unassembled WGS sequence"/>
</dbReference>
<reference evidence="1" key="1">
    <citation type="submission" date="2019-04" db="EMBL/GenBank/DDBJ databases">
        <title>Microbes associate with the intestines of laboratory mice.</title>
        <authorList>
            <person name="Navarre W."/>
            <person name="Wong E."/>
            <person name="Huang K."/>
            <person name="Tropini C."/>
            <person name="Ng K."/>
            <person name="Yu B."/>
        </authorList>
    </citation>
    <scope>NUCLEOTIDE SEQUENCE</scope>
    <source>
        <strain evidence="1">NM01_1-7b</strain>
    </source>
</reference>
<dbReference type="EMBL" id="SRYA01000021">
    <property type="protein sequence ID" value="TGY96031.1"/>
    <property type="molecule type" value="Genomic_DNA"/>
</dbReference>
<keyword evidence="2" id="KW-1185">Reference proteome</keyword>
<evidence type="ECO:0000313" key="2">
    <source>
        <dbReference type="Proteomes" id="UP000304953"/>
    </source>
</evidence>
<protein>
    <submittedName>
        <fullName evidence="1">TrkH family potassium uptake protein</fullName>
    </submittedName>
</protein>
<name>A0AC61RVV5_9FIRM</name>
<comment type="caution">
    <text evidence="1">The sequence shown here is derived from an EMBL/GenBank/DDBJ whole genome shotgun (WGS) entry which is preliminary data.</text>
</comment>
<sequence length="479" mass="53002">MNYSIIRYLLCRVLEFQAMFLALPCIAALIYREKAGWAYAAVLALCLLAGTLGKMKKPKSNVFYAREGFAAVSLSWIVLSLTGALPLFLSGEFPSYTDALFETISGLTTTGASILGDVEALSRCNLFWRSFTHWIGGMGVLVLIMAILPLAGGYNMYLMRAESPGPTVGKLVPRVKNTARNLYKMYIVLTIIEIALLLITGMSVFESMTLSFGTAGTGGFGVLNDSIGSYSMISQGIITIFMILFGINFNVYYLLWQKKFLPALHHEEMRYYLGIILGAVLMITINVRGSFRSVFDAFHHVAFQVASIITTTGYSTADFNQWPEFSRFVLVLLMFIGACAGSTGGGIKVSRVVIMLKLVKNELSYLIHPKRVRQIHFEKHVVNKDVLRSISVFFIAYAIIYGASVLLISLDELDFTTNFTAVAATLNNIGPGLGQVGPAENFSVYSQPAKYVLMFDMLAGRLELFPMLLLFAPSTWKRR</sequence>
<gene>
    <name evidence="1" type="ORF">E5329_12015</name>
</gene>
<organism evidence="1 2">
    <name type="scientific">Petralouisia muris</name>
    <dbReference type="NCBI Taxonomy" id="3032872"/>
    <lineage>
        <taxon>Bacteria</taxon>
        <taxon>Bacillati</taxon>
        <taxon>Bacillota</taxon>
        <taxon>Clostridia</taxon>
        <taxon>Lachnospirales</taxon>
        <taxon>Lachnospiraceae</taxon>
        <taxon>Petralouisia</taxon>
    </lineage>
</organism>
<proteinExistence type="predicted"/>
<evidence type="ECO:0000313" key="1">
    <source>
        <dbReference type="EMBL" id="TGY96031.1"/>
    </source>
</evidence>